<dbReference type="GO" id="GO:0008239">
    <property type="term" value="F:dipeptidyl-peptidase activity"/>
    <property type="evidence" value="ECO:0007669"/>
    <property type="project" value="InterPro"/>
</dbReference>
<evidence type="ECO:0000256" key="1">
    <source>
        <dbReference type="ARBA" id="ARBA00010491"/>
    </source>
</evidence>
<dbReference type="InterPro" id="IPR009003">
    <property type="entry name" value="Peptidase_S1_PA"/>
</dbReference>
<keyword evidence="4" id="KW-0732">Signal</keyword>
<accession>K1RP75</accession>
<evidence type="ECO:0000256" key="2">
    <source>
        <dbReference type="ARBA" id="ARBA00022438"/>
    </source>
</evidence>
<name>K1RP75_9ZZZZ</name>
<organism evidence="6">
    <name type="scientific">human gut metagenome</name>
    <dbReference type="NCBI Taxonomy" id="408170"/>
    <lineage>
        <taxon>unclassified sequences</taxon>
        <taxon>metagenomes</taxon>
        <taxon>organismal metagenomes</taxon>
    </lineage>
</organism>
<keyword evidence="3" id="KW-0645">Protease</keyword>
<protein>
    <recommendedName>
        <fullName evidence="7">Peptidase S46</fullName>
    </recommendedName>
</protein>
<reference evidence="6" key="1">
    <citation type="journal article" date="2013" name="Environ. Microbiol.">
        <title>Microbiota from the distal guts of lean and obese adolescents exhibit partial functional redundancy besides clear differences in community structure.</title>
        <authorList>
            <person name="Ferrer M."/>
            <person name="Ruiz A."/>
            <person name="Lanza F."/>
            <person name="Haange S.B."/>
            <person name="Oberbach A."/>
            <person name="Till H."/>
            <person name="Bargiela R."/>
            <person name="Campoy C."/>
            <person name="Segura M.T."/>
            <person name="Richter M."/>
            <person name="von Bergen M."/>
            <person name="Seifert J."/>
            <person name="Suarez A."/>
        </authorList>
    </citation>
    <scope>NUCLEOTIDE SEQUENCE</scope>
</reference>
<dbReference type="InterPro" id="IPR019500">
    <property type="entry name" value="Pep_S46"/>
</dbReference>
<evidence type="ECO:0000313" key="6">
    <source>
        <dbReference type="EMBL" id="EKC43440.1"/>
    </source>
</evidence>
<evidence type="ECO:0000256" key="5">
    <source>
        <dbReference type="ARBA" id="ARBA00022801"/>
    </source>
</evidence>
<comment type="similarity">
    <text evidence="1">Belongs to the peptidase S46 family.</text>
</comment>
<dbReference type="PANTHER" id="PTHR38469">
    <property type="entry name" value="PERIPLASMIC PEPTIDASE SUBFAMILY S1B"/>
    <property type="match status" value="1"/>
</dbReference>
<dbReference type="GO" id="GO:0070009">
    <property type="term" value="F:serine-type aminopeptidase activity"/>
    <property type="evidence" value="ECO:0007669"/>
    <property type="project" value="InterPro"/>
</dbReference>
<dbReference type="Pfam" id="PF10459">
    <property type="entry name" value="Peptidase_S46"/>
    <property type="match status" value="1"/>
</dbReference>
<dbReference type="AlphaFoldDB" id="K1RP75"/>
<keyword evidence="5" id="KW-0378">Hydrolase</keyword>
<evidence type="ECO:0008006" key="7">
    <source>
        <dbReference type="Google" id="ProtNLM"/>
    </source>
</evidence>
<dbReference type="SUPFAM" id="SSF50494">
    <property type="entry name" value="Trypsin-like serine proteases"/>
    <property type="match status" value="1"/>
</dbReference>
<dbReference type="EMBL" id="AJWY01014548">
    <property type="protein sequence ID" value="EKC43440.1"/>
    <property type="molecule type" value="Genomic_DNA"/>
</dbReference>
<gene>
    <name evidence="6" type="ORF">LEA_21144</name>
</gene>
<dbReference type="GO" id="GO:0006508">
    <property type="term" value="P:proteolysis"/>
    <property type="evidence" value="ECO:0007669"/>
    <property type="project" value="UniProtKB-KW"/>
</dbReference>
<comment type="caution">
    <text evidence="6">The sequence shown here is derived from an EMBL/GenBank/DDBJ whole genome shotgun (WGS) entry which is preliminary data.</text>
</comment>
<keyword evidence="2" id="KW-0031">Aminopeptidase</keyword>
<sequence>MKEMGLELSSEQLYNPGGKALANAVVSFGGFCSGVVVSPDGLVFTNHHCGYDAIQQHSSVEHDYLRDGFVADSLSKELPNPDLFVSFLIRTEDVTERVLQAIP</sequence>
<feature type="non-terminal residue" evidence="6">
    <location>
        <position position="103"/>
    </location>
</feature>
<evidence type="ECO:0000256" key="3">
    <source>
        <dbReference type="ARBA" id="ARBA00022670"/>
    </source>
</evidence>
<proteinExistence type="inferred from homology"/>
<dbReference type="PANTHER" id="PTHR38469:SF1">
    <property type="entry name" value="PERIPLASMIC PEPTIDASE SUBFAMILY S1B"/>
    <property type="match status" value="1"/>
</dbReference>
<evidence type="ECO:0000256" key="4">
    <source>
        <dbReference type="ARBA" id="ARBA00022729"/>
    </source>
</evidence>